<evidence type="ECO:0000313" key="2">
    <source>
        <dbReference type="Proteomes" id="UP000237846"/>
    </source>
</evidence>
<dbReference type="InterPro" id="IPR036511">
    <property type="entry name" value="TGT-like_sf"/>
</dbReference>
<keyword evidence="2" id="KW-1185">Reference proteome</keyword>
<dbReference type="NCBIfam" id="NF041059">
    <property type="entry name" value="DpdA"/>
    <property type="match status" value="1"/>
</dbReference>
<evidence type="ECO:0000313" key="1">
    <source>
        <dbReference type="EMBL" id="PRX98021.1"/>
    </source>
</evidence>
<organism evidence="1 2">
    <name type="scientific">Allonocardiopsis opalescens</name>
    <dbReference type="NCBI Taxonomy" id="1144618"/>
    <lineage>
        <taxon>Bacteria</taxon>
        <taxon>Bacillati</taxon>
        <taxon>Actinomycetota</taxon>
        <taxon>Actinomycetes</taxon>
        <taxon>Streptosporangiales</taxon>
        <taxon>Allonocardiopsis</taxon>
    </lineage>
</organism>
<dbReference type="EMBL" id="PVZC01000005">
    <property type="protein sequence ID" value="PRX98021.1"/>
    <property type="molecule type" value="Genomic_DNA"/>
</dbReference>
<dbReference type="SUPFAM" id="SSF51713">
    <property type="entry name" value="tRNA-guanine transglycosylase"/>
    <property type="match status" value="1"/>
</dbReference>
<sequence length="410" mass="46613">MKFYFPDSQDQVSPTYDFLNEEYSPYRVRQRDDKYPHEVLEPRPYDGILVSKAIVDGSVKGAGKYTMPQRERLYRFGVSKFFRLPENITTMGDCGAFNYVNEEYPPYSVNEVLNFYEGCGFTSGISIDHVIFGYDPNVSDAAVDRSWVKRRQISLQYAEDFLSGVEQRGRNIEPVGAAQGWSPASYADSVARLQDFGYRRIALGGMIPLKTNDILDCLEVIDKIRLPETQLHLLGITRVGAIEEFAQYGVTSFDSTAPFRQAFMDDRNNYHTATDNFTAIRVPQVDGNPSLKRRVLSGAVSQPLIKSTEREALKRLRSYDAGLASLDDVIEVLSEYELLVDPTKKSRISAYRRTLETRPWKSCECTLCRKHGIEIVIFRGTERNKSRGFHNLAVFNGKIRGIVQSYTGEN</sequence>
<dbReference type="Proteomes" id="UP000237846">
    <property type="component" value="Unassembled WGS sequence"/>
</dbReference>
<comment type="caution">
    <text evidence="1">The sequence shown here is derived from an EMBL/GenBank/DDBJ whole genome shotgun (WGS) entry which is preliminary data.</text>
</comment>
<dbReference type="Gene3D" id="3.20.20.105">
    <property type="entry name" value="Queuine tRNA-ribosyltransferase-like"/>
    <property type="match status" value="1"/>
</dbReference>
<accession>A0A2T0Q2K4</accession>
<dbReference type="AlphaFoldDB" id="A0A2T0Q2K4"/>
<dbReference type="GO" id="GO:0006400">
    <property type="term" value="P:tRNA modification"/>
    <property type="evidence" value="ECO:0007669"/>
    <property type="project" value="InterPro"/>
</dbReference>
<reference evidence="1 2" key="1">
    <citation type="submission" date="2018-03" db="EMBL/GenBank/DDBJ databases">
        <title>Genomic Encyclopedia of Archaeal and Bacterial Type Strains, Phase II (KMG-II): from individual species to whole genera.</title>
        <authorList>
            <person name="Goeker M."/>
        </authorList>
    </citation>
    <scope>NUCLEOTIDE SEQUENCE [LARGE SCALE GENOMIC DNA]</scope>
    <source>
        <strain evidence="1 2">DSM 45601</strain>
    </source>
</reference>
<gene>
    <name evidence="1" type="ORF">CLV72_105374</name>
</gene>
<dbReference type="RefSeq" id="WP_106247965.1">
    <property type="nucleotide sequence ID" value="NZ_PVZC01000005.1"/>
</dbReference>
<dbReference type="OrthoDB" id="233198at2"/>
<protein>
    <recommendedName>
        <fullName evidence="3">Queuine/other tRNA-ribosyltransferase</fullName>
    </recommendedName>
</protein>
<evidence type="ECO:0008006" key="3">
    <source>
        <dbReference type="Google" id="ProtNLM"/>
    </source>
</evidence>
<dbReference type="InterPro" id="IPR053537">
    <property type="entry name" value="DNA-guanine_TGase"/>
</dbReference>
<name>A0A2T0Q2K4_9ACTN</name>
<proteinExistence type="predicted"/>